<evidence type="ECO:0000313" key="2">
    <source>
        <dbReference type="EMBL" id="KAK7104206.1"/>
    </source>
</evidence>
<dbReference type="AlphaFoldDB" id="A0AAN9GDF6"/>
<keyword evidence="3" id="KW-1185">Reference proteome</keyword>
<keyword evidence="1" id="KW-0732">Signal</keyword>
<sequence length="540" mass="60881">MGATTEQNTLVLRLTLLLFLPALCSATTGYASQTAVCDRQWVKIFENDEQGTSLFGEKRDLKMAVLRGATIRVLMHDLNVEPAATTTHTFTAGVDNINIRGEEICAEIINHVALSGCEYVTNAHYRHFLPCTTGNVHVAQYLVESPSFLGQDTQKVRISWFAKEIQADIYNNKPFFGHFLDGGATIGRDEELLRAAREGKELRALMTDRGYGFPLQVVMWARDGRVSGQSNMHLSQKYSGNNIVFNTQTPYKWFSSWSTNGRRDSSRWAVGGRTNRGRGSDYVSLNWFVDPCWQHVYTNDEYGQAADGSLTMLTSAIESGHRVRVVMSNFAMEANFLRIKNGHVTAYLIDMLSNNGGNSFDEFDFKTDTNYVFKLVHTTGTVRTYGYLVRNTSIPVVPVMSKQTIKWYVDTRKWHKILETKSNGAVTWGMKGNLKSAIRKAANLRISITFDVRGGEMFVNADNARVSTTGTEDDATAQAVRVLGDQPYNRYEYELSSVPFWVYLCMPTTSSINLSGWKLGEHRRYFQSNKPALTKWFAEL</sequence>
<comment type="caution">
    <text evidence="2">The sequence shown here is derived from an EMBL/GenBank/DDBJ whole genome shotgun (WGS) entry which is preliminary data.</text>
</comment>
<evidence type="ECO:0000313" key="3">
    <source>
        <dbReference type="Proteomes" id="UP001374579"/>
    </source>
</evidence>
<feature type="chain" id="PRO_5042867952" evidence="1">
    <location>
        <begin position="27"/>
        <end position="540"/>
    </location>
</feature>
<name>A0AAN9GDF6_9CAEN</name>
<feature type="signal peptide" evidence="1">
    <location>
        <begin position="1"/>
        <end position="26"/>
    </location>
</feature>
<organism evidence="2 3">
    <name type="scientific">Littorina saxatilis</name>
    <dbReference type="NCBI Taxonomy" id="31220"/>
    <lineage>
        <taxon>Eukaryota</taxon>
        <taxon>Metazoa</taxon>
        <taxon>Spiralia</taxon>
        <taxon>Lophotrochozoa</taxon>
        <taxon>Mollusca</taxon>
        <taxon>Gastropoda</taxon>
        <taxon>Caenogastropoda</taxon>
        <taxon>Littorinimorpha</taxon>
        <taxon>Littorinoidea</taxon>
        <taxon>Littorinidae</taxon>
        <taxon>Littorina</taxon>
    </lineage>
</organism>
<dbReference type="Proteomes" id="UP001374579">
    <property type="component" value="Unassembled WGS sequence"/>
</dbReference>
<evidence type="ECO:0000256" key="1">
    <source>
        <dbReference type="SAM" id="SignalP"/>
    </source>
</evidence>
<protein>
    <submittedName>
        <fullName evidence="2">Uncharacterized protein</fullName>
    </submittedName>
</protein>
<dbReference type="EMBL" id="JBAMIC010000008">
    <property type="protein sequence ID" value="KAK7104206.1"/>
    <property type="molecule type" value="Genomic_DNA"/>
</dbReference>
<accession>A0AAN9GDF6</accession>
<gene>
    <name evidence="2" type="ORF">V1264_018963</name>
</gene>
<proteinExistence type="predicted"/>
<reference evidence="2 3" key="1">
    <citation type="submission" date="2024-02" db="EMBL/GenBank/DDBJ databases">
        <title>Chromosome-scale genome assembly of the rough periwinkle Littorina saxatilis.</title>
        <authorList>
            <person name="De Jode A."/>
            <person name="Faria R."/>
            <person name="Formenti G."/>
            <person name="Sims Y."/>
            <person name="Smith T.P."/>
            <person name="Tracey A."/>
            <person name="Wood J.M.D."/>
            <person name="Zagrodzka Z.B."/>
            <person name="Johannesson K."/>
            <person name="Butlin R.K."/>
            <person name="Leder E.H."/>
        </authorList>
    </citation>
    <scope>NUCLEOTIDE SEQUENCE [LARGE SCALE GENOMIC DNA]</scope>
    <source>
        <strain evidence="2">Snail1</strain>
        <tissue evidence="2">Muscle</tissue>
    </source>
</reference>